<dbReference type="Gene3D" id="3.40.190.10">
    <property type="entry name" value="Periplasmic binding protein-like II"/>
    <property type="match status" value="2"/>
</dbReference>
<dbReference type="InterPro" id="IPR022448">
    <property type="entry name" value="Quinoprotein_dehydrogenase"/>
</dbReference>
<sequence>MCSSSLKWAVLATIFLSLPTEARELRVCADPNNLPFSNDKEEGFENRIAELIAGDLRATVSYVWYAQRRGFLRETLKAERCDVVMGLPSNMEGVRTTAPYYRSSYVFVTRDGEPEVASFNDEALRHRVVGVQLVGDDGWNTPPAHALSRRGIVDNVRGYPLYGDYRSPNPPARIIQAVAEREIDVAVVWGPLAGYFSSRQTVPLRFNPVRPQFDGPKLPMVWDISVAVRRDDEMLHQEIDAAITHHRSEIDAILSEYGMPRLDGASQQAEVAR</sequence>
<dbReference type="OrthoDB" id="176845at2"/>
<dbReference type="PANTHER" id="PTHR35936:SF17">
    <property type="entry name" value="ARGININE-BINDING EXTRACELLULAR PROTEIN ARTP"/>
    <property type="match status" value="1"/>
</dbReference>
<keyword evidence="4" id="KW-1185">Reference proteome</keyword>
<dbReference type="NCBIfam" id="TIGR03871">
    <property type="entry name" value="ABC_peri_MoxJ_2"/>
    <property type="match status" value="1"/>
</dbReference>
<dbReference type="Proteomes" id="UP000254925">
    <property type="component" value="Unassembled WGS sequence"/>
</dbReference>
<protein>
    <submittedName>
        <fullName evidence="3">Amino acid ABC transporter substrate-binding protein (PAAT family)</fullName>
    </submittedName>
</protein>
<keyword evidence="1" id="KW-0732">Signal</keyword>
<dbReference type="SUPFAM" id="SSF53850">
    <property type="entry name" value="Periplasmic binding protein-like II"/>
    <property type="match status" value="1"/>
</dbReference>
<evidence type="ECO:0000313" key="3">
    <source>
        <dbReference type="EMBL" id="RDI61209.1"/>
    </source>
</evidence>
<evidence type="ECO:0000259" key="2">
    <source>
        <dbReference type="SMART" id="SM00062"/>
    </source>
</evidence>
<dbReference type="AlphaFoldDB" id="A0A370HRP5"/>
<feature type="domain" description="Solute-binding protein family 3/N-terminal" evidence="2">
    <location>
        <begin position="24"/>
        <end position="260"/>
    </location>
</feature>
<gene>
    <name evidence="3" type="ORF">DES45_102604</name>
</gene>
<dbReference type="SMART" id="SM00062">
    <property type="entry name" value="PBPb"/>
    <property type="match status" value="1"/>
</dbReference>
<reference evidence="3 4" key="1">
    <citation type="submission" date="2018-07" db="EMBL/GenBank/DDBJ databases">
        <title>Genomic Encyclopedia of Type Strains, Phase IV (KMG-IV): sequencing the most valuable type-strain genomes for metagenomic binning, comparative biology and taxonomic classification.</title>
        <authorList>
            <person name="Goeker M."/>
        </authorList>
    </citation>
    <scope>NUCLEOTIDE SEQUENCE [LARGE SCALE GENOMIC DNA]</scope>
    <source>
        <strain evidence="3 4">DSM 14364</strain>
    </source>
</reference>
<dbReference type="InterPro" id="IPR001638">
    <property type="entry name" value="Solute-binding_3/MltF_N"/>
</dbReference>
<comment type="caution">
    <text evidence="3">The sequence shown here is derived from an EMBL/GenBank/DDBJ whole genome shotgun (WGS) entry which is preliminary data.</text>
</comment>
<evidence type="ECO:0000256" key="1">
    <source>
        <dbReference type="ARBA" id="ARBA00022729"/>
    </source>
</evidence>
<evidence type="ECO:0000313" key="4">
    <source>
        <dbReference type="Proteomes" id="UP000254925"/>
    </source>
</evidence>
<proteinExistence type="predicted"/>
<name>A0A370HRP5_9HYPH</name>
<dbReference type="PANTHER" id="PTHR35936">
    <property type="entry name" value="MEMBRANE-BOUND LYTIC MUREIN TRANSGLYCOSYLASE F"/>
    <property type="match status" value="1"/>
</dbReference>
<dbReference type="EMBL" id="QQBB01000002">
    <property type="protein sequence ID" value="RDI61209.1"/>
    <property type="molecule type" value="Genomic_DNA"/>
</dbReference>
<organism evidence="3 4">
    <name type="scientific">Microvirga subterranea</name>
    <dbReference type="NCBI Taxonomy" id="186651"/>
    <lineage>
        <taxon>Bacteria</taxon>
        <taxon>Pseudomonadati</taxon>
        <taxon>Pseudomonadota</taxon>
        <taxon>Alphaproteobacteria</taxon>
        <taxon>Hyphomicrobiales</taxon>
        <taxon>Methylobacteriaceae</taxon>
        <taxon>Microvirga</taxon>
    </lineage>
</organism>
<dbReference type="RefSeq" id="WP_114769365.1">
    <property type="nucleotide sequence ID" value="NZ_QQBB01000002.1"/>
</dbReference>
<accession>A0A370HRP5</accession>
<dbReference type="Pfam" id="PF00497">
    <property type="entry name" value="SBP_bac_3"/>
    <property type="match status" value="1"/>
</dbReference>